<dbReference type="PANTHER" id="PTHR11261:SF3">
    <property type="entry name" value="RETINOL-BINDING PROTEIN 3"/>
    <property type="match status" value="1"/>
</dbReference>
<dbReference type="Proteomes" id="UP001597548">
    <property type="component" value="Unassembled WGS sequence"/>
</dbReference>
<keyword evidence="3" id="KW-1185">Reference proteome</keyword>
<dbReference type="Pfam" id="PF14684">
    <property type="entry name" value="Tricorn_C1"/>
    <property type="match status" value="1"/>
</dbReference>
<dbReference type="PROSITE" id="PS51257">
    <property type="entry name" value="PROKAR_LIPOPROTEIN"/>
    <property type="match status" value="1"/>
</dbReference>
<sequence>MKNIKILSILTLFSVFCSCNEKVTNEKPKPDGFWKQIGYGNIIELNDTIISVYNISKQDCHLSFEEHILDFGKVKKHSKDTLTIRHGNDDWLFTRLEKLPNLCKTSKELNNDPKHNFQVFWDTFNEHHASFDIKNINWNEVYKQYEPKINENTTDLELYTIFREMIALLNDGHVKMEVPEKIKNEYKNQVEEQEEKYSKLDEFKLNKEIAEFYVDSLRNYNAGMVRYGLINKNIGYIQINSMLMLADYELQKDLDLRNFFGQYWEKAENRKDELQRQDEVDGINGILNSILNELNGAKSYILDIRFNGGGKDAVAMAILNHFSDKEKMAYTKKARIEKGFANPQKFKIIPSKNHFNGNVYLLTSHLTASASEILVLASLANTNFKRIGSTTEGIFSSTLDKELPNGWEYELSNEVYQDLKGKNYENVGISSNYQIEYSKNKDAFLDQLSDGLKNKKDRAIELAIELEK</sequence>
<dbReference type="PANTHER" id="PTHR11261">
    <property type="entry name" value="INTERPHOTORECEPTOR RETINOID-BINDING PROTEIN"/>
    <property type="match status" value="1"/>
</dbReference>
<organism evidence="2 3">
    <name type="scientific">Psychroserpens luteus</name>
    <dbReference type="NCBI Taxonomy" id="1434066"/>
    <lineage>
        <taxon>Bacteria</taxon>
        <taxon>Pseudomonadati</taxon>
        <taxon>Bacteroidota</taxon>
        <taxon>Flavobacteriia</taxon>
        <taxon>Flavobacteriales</taxon>
        <taxon>Flavobacteriaceae</taxon>
        <taxon>Psychroserpens</taxon>
    </lineage>
</organism>
<evidence type="ECO:0000313" key="3">
    <source>
        <dbReference type="Proteomes" id="UP001597548"/>
    </source>
</evidence>
<reference evidence="3" key="1">
    <citation type="journal article" date="2019" name="Int. J. Syst. Evol. Microbiol.">
        <title>The Global Catalogue of Microorganisms (GCM) 10K type strain sequencing project: providing services to taxonomists for standard genome sequencing and annotation.</title>
        <authorList>
            <consortium name="The Broad Institute Genomics Platform"/>
            <consortium name="The Broad Institute Genome Sequencing Center for Infectious Disease"/>
            <person name="Wu L."/>
            <person name="Ma J."/>
        </authorList>
    </citation>
    <scope>NUCLEOTIDE SEQUENCE [LARGE SCALE GENOMIC DNA]</scope>
    <source>
        <strain evidence="3">KCTC 32514</strain>
    </source>
</reference>
<proteinExistence type="predicted"/>
<dbReference type="EMBL" id="JBHUOS010000001">
    <property type="protein sequence ID" value="MFD2914758.1"/>
    <property type="molecule type" value="Genomic_DNA"/>
</dbReference>
<feature type="domain" description="Tail specific protease" evidence="1">
    <location>
        <begin position="198"/>
        <end position="436"/>
    </location>
</feature>
<dbReference type="RefSeq" id="WP_194507566.1">
    <property type="nucleotide sequence ID" value="NZ_JADILU010000003.1"/>
</dbReference>
<dbReference type="Gene3D" id="3.30.750.44">
    <property type="match status" value="1"/>
</dbReference>
<dbReference type="InterPro" id="IPR028204">
    <property type="entry name" value="Tricorn_C1"/>
</dbReference>
<dbReference type="SMART" id="SM00245">
    <property type="entry name" value="TSPc"/>
    <property type="match status" value="1"/>
</dbReference>
<accession>A0ABW5ZP47</accession>
<evidence type="ECO:0000259" key="1">
    <source>
        <dbReference type="SMART" id="SM00245"/>
    </source>
</evidence>
<dbReference type="SUPFAM" id="SSF52096">
    <property type="entry name" value="ClpP/crotonase"/>
    <property type="match status" value="1"/>
</dbReference>
<dbReference type="Gene3D" id="3.90.226.10">
    <property type="entry name" value="2-enoyl-CoA Hydratase, Chain A, domain 1"/>
    <property type="match status" value="1"/>
</dbReference>
<comment type="caution">
    <text evidence="2">The sequence shown here is derived from an EMBL/GenBank/DDBJ whole genome shotgun (WGS) entry which is preliminary data.</text>
</comment>
<dbReference type="InterPro" id="IPR029045">
    <property type="entry name" value="ClpP/crotonase-like_dom_sf"/>
</dbReference>
<dbReference type="Pfam" id="PF03572">
    <property type="entry name" value="Peptidase_S41"/>
    <property type="match status" value="1"/>
</dbReference>
<protein>
    <submittedName>
        <fullName evidence="2">S41 family peptidase</fullName>
    </submittedName>
</protein>
<gene>
    <name evidence="2" type="ORF">ACFS29_03840</name>
</gene>
<name>A0ABW5ZP47_9FLAO</name>
<evidence type="ECO:0000313" key="2">
    <source>
        <dbReference type="EMBL" id="MFD2914758.1"/>
    </source>
</evidence>
<dbReference type="InterPro" id="IPR005151">
    <property type="entry name" value="Tail-specific_protease"/>
</dbReference>